<proteinExistence type="inferred from homology"/>
<dbReference type="AlphaFoldDB" id="A0A1W1ZSJ2"/>
<dbReference type="GO" id="GO:0016791">
    <property type="term" value="F:phosphatase activity"/>
    <property type="evidence" value="ECO:0007669"/>
    <property type="project" value="TreeGrafter"/>
</dbReference>
<reference evidence="3 4" key="1">
    <citation type="submission" date="2017-04" db="EMBL/GenBank/DDBJ databases">
        <authorList>
            <person name="Afonso C.L."/>
            <person name="Miller P.J."/>
            <person name="Scott M.A."/>
            <person name="Spackman E."/>
            <person name="Goraichik I."/>
            <person name="Dimitrov K.M."/>
            <person name="Suarez D.L."/>
            <person name="Swayne D.E."/>
        </authorList>
    </citation>
    <scope>NUCLEOTIDE SEQUENCE [LARGE SCALE GENOMIC DNA]</scope>
    <source>
        <strain evidence="3 4">VK13</strain>
    </source>
</reference>
<dbReference type="InterPro" id="IPR024654">
    <property type="entry name" value="Calcineurin-like_PHP_lpxH"/>
</dbReference>
<name>A0A1W1ZSJ2_9BURK</name>
<dbReference type="STRING" id="1938817.SAMN06296008_10696"/>
<dbReference type="InterPro" id="IPR029052">
    <property type="entry name" value="Metallo-depent_PP-like"/>
</dbReference>
<keyword evidence="4" id="KW-1185">Reference proteome</keyword>
<organism evidence="3 4">
    <name type="scientific">Polynucleobacter kasalickyi</name>
    <dbReference type="NCBI Taxonomy" id="1938817"/>
    <lineage>
        <taxon>Bacteria</taxon>
        <taxon>Pseudomonadati</taxon>
        <taxon>Pseudomonadota</taxon>
        <taxon>Betaproteobacteria</taxon>
        <taxon>Burkholderiales</taxon>
        <taxon>Burkholderiaceae</taxon>
        <taxon>Polynucleobacter</taxon>
    </lineage>
</organism>
<dbReference type="CDD" id="cd00838">
    <property type="entry name" value="MPP_superfamily"/>
    <property type="match status" value="1"/>
</dbReference>
<evidence type="ECO:0000313" key="4">
    <source>
        <dbReference type="Proteomes" id="UP000192708"/>
    </source>
</evidence>
<dbReference type="InterPro" id="IPR011152">
    <property type="entry name" value="Pesterase_MJ0912"/>
</dbReference>
<dbReference type="GO" id="GO:0005737">
    <property type="term" value="C:cytoplasm"/>
    <property type="evidence" value="ECO:0007669"/>
    <property type="project" value="TreeGrafter"/>
</dbReference>
<evidence type="ECO:0000259" key="2">
    <source>
        <dbReference type="Pfam" id="PF12850"/>
    </source>
</evidence>
<dbReference type="PANTHER" id="PTHR42850">
    <property type="entry name" value="METALLOPHOSPHOESTERASE"/>
    <property type="match status" value="1"/>
</dbReference>
<protein>
    <submittedName>
        <fullName evidence="3">Calcineurin-like phosphoesterase superfamily domain-containing protein</fullName>
    </submittedName>
</protein>
<dbReference type="Gene3D" id="3.60.21.10">
    <property type="match status" value="1"/>
</dbReference>
<comment type="similarity">
    <text evidence="1">Belongs to the metallophosphoesterase superfamily. YfcE family.</text>
</comment>
<dbReference type="OrthoDB" id="9813918at2"/>
<dbReference type="Pfam" id="PF12850">
    <property type="entry name" value="Metallophos_2"/>
    <property type="match status" value="1"/>
</dbReference>
<dbReference type="EMBL" id="FWXJ01000006">
    <property type="protein sequence ID" value="SMC51344.1"/>
    <property type="molecule type" value="Genomic_DNA"/>
</dbReference>
<dbReference type="InterPro" id="IPR050126">
    <property type="entry name" value="Ap4A_hydrolase"/>
</dbReference>
<dbReference type="PANTHER" id="PTHR42850:SF2">
    <property type="entry name" value="BLL5683 PROTEIN"/>
    <property type="match status" value="1"/>
</dbReference>
<gene>
    <name evidence="3" type="ORF">SAMN06296008_10696</name>
</gene>
<accession>A0A1W1ZSJ2</accession>
<dbReference type="PIRSF" id="PIRSF000883">
    <property type="entry name" value="Pesterase_MJ0912"/>
    <property type="match status" value="1"/>
</dbReference>
<feature type="domain" description="Calcineurin-like phosphoesterase" evidence="2">
    <location>
        <begin position="8"/>
        <end position="218"/>
    </location>
</feature>
<dbReference type="SUPFAM" id="SSF56300">
    <property type="entry name" value="Metallo-dependent phosphatases"/>
    <property type="match status" value="1"/>
</dbReference>
<sequence>MKATSNDKIALFADIHSNIEALEACLKHADEAGATRYVFLGDLIGYNASPVEVLERVMTLIAEGKAIAVKGNHDQACYENNAFEMNPEARVAIDWTISQLEKSHLHFLKNLPYIIREEDRCYVHASAQSPEKWLYVNDGMSAWRCAEASEKTYTFVGHVHDQALFFQSSVGKLIRFEPHAGDEIPIGHHRRWVSVVGSTGQPRDGSPKANYALFDVENESLYFHRVSYNHEMAAKKVQMHGLPDALAKRLLTGN</sequence>
<evidence type="ECO:0000256" key="1">
    <source>
        <dbReference type="ARBA" id="ARBA00008950"/>
    </source>
</evidence>
<dbReference type="Proteomes" id="UP000192708">
    <property type="component" value="Unassembled WGS sequence"/>
</dbReference>
<dbReference type="RefSeq" id="WP_084283426.1">
    <property type="nucleotide sequence ID" value="NZ_FWXJ01000006.1"/>
</dbReference>
<evidence type="ECO:0000313" key="3">
    <source>
        <dbReference type="EMBL" id="SMC51344.1"/>
    </source>
</evidence>